<protein>
    <submittedName>
        <fullName evidence="3">Ecm22 protein</fullName>
    </submittedName>
</protein>
<dbReference type="Proteomes" id="UP001362899">
    <property type="component" value="Unassembled WGS sequence"/>
</dbReference>
<feature type="compositionally biased region" description="Low complexity" evidence="1">
    <location>
        <begin position="411"/>
        <end position="433"/>
    </location>
</feature>
<evidence type="ECO:0000313" key="4">
    <source>
        <dbReference type="Proteomes" id="UP001362899"/>
    </source>
</evidence>
<proteinExistence type="predicted"/>
<dbReference type="PANTHER" id="PTHR47784:SF5">
    <property type="entry name" value="STEROL UPTAKE CONTROL PROTEIN 2"/>
    <property type="match status" value="1"/>
</dbReference>
<dbReference type="SUPFAM" id="SSF57701">
    <property type="entry name" value="Zn2/Cys6 DNA-binding domain"/>
    <property type="match status" value="1"/>
</dbReference>
<evidence type="ECO:0000259" key="2">
    <source>
        <dbReference type="PROSITE" id="PS50048"/>
    </source>
</evidence>
<dbReference type="AlphaFoldDB" id="A0AAV5RKG3"/>
<gene>
    <name evidence="3" type="ORF">DASB73_021810</name>
</gene>
<dbReference type="PROSITE" id="PS00463">
    <property type="entry name" value="ZN2_CY6_FUNGAL_1"/>
    <property type="match status" value="1"/>
</dbReference>
<dbReference type="InterPro" id="IPR036864">
    <property type="entry name" value="Zn2-C6_fun-type_DNA-bd_sf"/>
</dbReference>
<feature type="region of interest" description="Disordered" evidence="1">
    <location>
        <begin position="1"/>
        <end position="44"/>
    </location>
</feature>
<dbReference type="GO" id="GO:0001228">
    <property type="term" value="F:DNA-binding transcription activator activity, RNA polymerase II-specific"/>
    <property type="evidence" value="ECO:0007669"/>
    <property type="project" value="TreeGrafter"/>
</dbReference>
<dbReference type="GO" id="GO:0008270">
    <property type="term" value="F:zinc ion binding"/>
    <property type="evidence" value="ECO:0007669"/>
    <property type="project" value="InterPro"/>
</dbReference>
<feature type="compositionally biased region" description="Polar residues" evidence="1">
    <location>
        <begin position="728"/>
        <end position="765"/>
    </location>
</feature>
<sequence>MSSDMNAEGIGFPVKNNPATPEVDANTMNGTRTHKRRPHTKSRNGCTTCKRRRVKCDETRPVCRNCQHLRLECRYVSPASLSCADLQITNLKLLHHYDVVVAKTISDAGISTEDVWVNDVVAMGLKYPFLMHAILMFSATHLARSEPKEYCNAVVQHRSEALTLLRNDVQHINSENLDALVAASVLLILDALANAAVPSRMTPSSLPASTWLHHVRGAATILLAVGVLPPTSKFYSFMGVDLLDLASCYSHSDSTADGEKNYSSLQCFMPELADLYPVALDSPYFSSLAFLDKLQSQRSCADFILRVFSFPALMDREFVKLIASNDAYAKRIVGAYYRLVRGYVREMRDKVWFLDGVSTVLPIDMDSQYGGLGFITDALPISQNVDSILAKFDASFSSDPKSFQPLPPQPSSSTGPSPRSSSAAASQSNHASPGQLKPPTTQMQAHSPQMSQSVNTPNQTVPVGHNVLGLKTDTPLSSAFSSANNSTMPSPANGNDSPDASGSGPKVGEGIGSSSGQNSSIGLNSNGNGNNSGYPSPTNVNPQMNQNMFFGEVPGSAYGRIHKQANQPSYDYGPMPGSGGRLPQPQAFSRSRNNSRSIRPMVPRNRNIIRPGMMGLPIDPSIPDNLLGDFDFADIEYPGIDEGAYGVRDIIFDTNSLEWKPQHTVHVDVNGNPMSGVASAQNVANNRNAESQNGSNATTNTTNGQNIGVQVPNGQIPHSLHGVGIHGLQSNQNDQNGQNIHNVHNIQGVPTSQTAQDRQNSSGIQGMQGMQDVHGMGMSSPGQEQSSLMHERYSMGIQDIKQELADPEFSRMIDFDDSVGVGDTYRDFS</sequence>
<dbReference type="PROSITE" id="PS50048">
    <property type="entry name" value="ZN2_CY6_FUNGAL_2"/>
    <property type="match status" value="1"/>
</dbReference>
<dbReference type="EMBL" id="BTGC01000003">
    <property type="protein sequence ID" value="GMM51223.1"/>
    <property type="molecule type" value="Genomic_DNA"/>
</dbReference>
<feature type="domain" description="Zn(2)-C6 fungal-type" evidence="2">
    <location>
        <begin position="45"/>
        <end position="75"/>
    </location>
</feature>
<feature type="compositionally biased region" description="Polar residues" evidence="1">
    <location>
        <begin position="534"/>
        <end position="544"/>
    </location>
</feature>
<feature type="compositionally biased region" description="Low complexity" evidence="1">
    <location>
        <begin position="691"/>
        <end position="706"/>
    </location>
</feature>
<dbReference type="SMART" id="SM00066">
    <property type="entry name" value="GAL4"/>
    <property type="match status" value="1"/>
</dbReference>
<feature type="region of interest" description="Disordered" evidence="1">
    <location>
        <begin position="575"/>
        <end position="599"/>
    </location>
</feature>
<feature type="compositionally biased region" description="Polar residues" evidence="1">
    <location>
        <begin position="474"/>
        <end position="500"/>
    </location>
</feature>
<dbReference type="PANTHER" id="PTHR47784">
    <property type="entry name" value="STEROL UPTAKE CONTROL PROTEIN 2"/>
    <property type="match status" value="1"/>
</dbReference>
<dbReference type="Pfam" id="PF11951">
    <property type="entry name" value="Fungal_trans_2"/>
    <property type="match status" value="1"/>
</dbReference>
<dbReference type="InterPro" id="IPR001138">
    <property type="entry name" value="Zn2Cys6_DnaBD"/>
</dbReference>
<comment type="caution">
    <text evidence="3">The sequence shown here is derived from an EMBL/GenBank/DDBJ whole genome shotgun (WGS) entry which is preliminary data.</text>
</comment>
<dbReference type="InterPro" id="IPR021858">
    <property type="entry name" value="Fun_TF"/>
</dbReference>
<dbReference type="InterPro" id="IPR053157">
    <property type="entry name" value="Sterol_Uptake_Regulator"/>
</dbReference>
<feature type="region of interest" description="Disordered" evidence="1">
    <location>
        <begin position="399"/>
        <end position="544"/>
    </location>
</feature>
<dbReference type="Gene3D" id="4.10.240.10">
    <property type="entry name" value="Zn(2)-C6 fungal-type DNA-binding domain"/>
    <property type="match status" value="1"/>
</dbReference>
<feature type="compositionally biased region" description="Low complexity" evidence="1">
    <location>
        <begin position="589"/>
        <end position="599"/>
    </location>
</feature>
<feature type="region of interest" description="Disordered" evidence="1">
    <location>
        <begin position="688"/>
        <end position="787"/>
    </location>
</feature>
<evidence type="ECO:0000313" key="3">
    <source>
        <dbReference type="EMBL" id="GMM51223.1"/>
    </source>
</evidence>
<evidence type="ECO:0000256" key="1">
    <source>
        <dbReference type="SAM" id="MobiDB-lite"/>
    </source>
</evidence>
<name>A0AAV5RKG3_STABA</name>
<organism evidence="3 4">
    <name type="scientific">Starmerella bacillaris</name>
    <name type="common">Yeast</name>
    <name type="synonym">Candida zemplinina</name>
    <dbReference type="NCBI Taxonomy" id="1247836"/>
    <lineage>
        <taxon>Eukaryota</taxon>
        <taxon>Fungi</taxon>
        <taxon>Dikarya</taxon>
        <taxon>Ascomycota</taxon>
        <taxon>Saccharomycotina</taxon>
        <taxon>Dipodascomycetes</taxon>
        <taxon>Dipodascales</taxon>
        <taxon>Trichomonascaceae</taxon>
        <taxon>Starmerella</taxon>
    </lineage>
</organism>
<accession>A0AAV5RKG3</accession>
<keyword evidence="4" id="KW-1185">Reference proteome</keyword>
<feature type="compositionally biased region" description="Low complexity" evidence="1">
    <location>
        <begin position="514"/>
        <end position="533"/>
    </location>
</feature>
<feature type="compositionally biased region" description="Basic residues" evidence="1">
    <location>
        <begin position="32"/>
        <end position="42"/>
    </location>
</feature>
<feature type="compositionally biased region" description="Polar residues" evidence="1">
    <location>
        <begin position="438"/>
        <end position="461"/>
    </location>
</feature>
<dbReference type="CDD" id="cd00067">
    <property type="entry name" value="GAL4"/>
    <property type="match status" value="1"/>
</dbReference>
<reference evidence="3 4" key="1">
    <citation type="journal article" date="2023" name="Elife">
        <title>Identification of key yeast species and microbe-microbe interactions impacting larval growth of Drosophila in the wild.</title>
        <authorList>
            <person name="Mure A."/>
            <person name="Sugiura Y."/>
            <person name="Maeda R."/>
            <person name="Honda K."/>
            <person name="Sakurai N."/>
            <person name="Takahashi Y."/>
            <person name="Watada M."/>
            <person name="Katoh T."/>
            <person name="Gotoh A."/>
            <person name="Gotoh Y."/>
            <person name="Taniguchi I."/>
            <person name="Nakamura K."/>
            <person name="Hayashi T."/>
            <person name="Katayama T."/>
            <person name="Uemura T."/>
            <person name="Hattori Y."/>
        </authorList>
    </citation>
    <scope>NUCLEOTIDE SEQUENCE [LARGE SCALE GENOMIC DNA]</scope>
    <source>
        <strain evidence="3 4">SB-73</strain>
    </source>
</reference>
<dbReference type="Pfam" id="PF00172">
    <property type="entry name" value="Zn_clus"/>
    <property type="match status" value="1"/>
</dbReference>